<gene>
    <name evidence="1" type="ORF">M9H77_31294</name>
</gene>
<name>A0ACC0A2B7_CATRO</name>
<evidence type="ECO:0000313" key="1">
    <source>
        <dbReference type="EMBL" id="KAI5654107.1"/>
    </source>
</evidence>
<keyword evidence="2" id="KW-1185">Reference proteome</keyword>
<dbReference type="EMBL" id="CM044707">
    <property type="protein sequence ID" value="KAI5654107.1"/>
    <property type="molecule type" value="Genomic_DNA"/>
</dbReference>
<reference evidence="2" key="1">
    <citation type="journal article" date="2023" name="Nat. Plants">
        <title>Single-cell RNA sequencing provides a high-resolution roadmap for understanding the multicellular compartmentation of specialized metabolism.</title>
        <authorList>
            <person name="Sun S."/>
            <person name="Shen X."/>
            <person name="Li Y."/>
            <person name="Li Y."/>
            <person name="Wang S."/>
            <person name="Li R."/>
            <person name="Zhang H."/>
            <person name="Shen G."/>
            <person name="Guo B."/>
            <person name="Wei J."/>
            <person name="Xu J."/>
            <person name="St-Pierre B."/>
            <person name="Chen S."/>
            <person name="Sun C."/>
        </authorList>
    </citation>
    <scope>NUCLEOTIDE SEQUENCE [LARGE SCALE GENOMIC DNA]</scope>
</reference>
<proteinExistence type="predicted"/>
<sequence length="890" mass="99804">MMAGIGSGGRRMWLQWMMIAAALTVQLSLVAGEYFKPFNVSYDHRALILDGKRRMLISAGIHYPRATPEMWPDLIAKSKEGGADMIETYVFWNGHEPIKGQYNFDGRYDLVKFVKLVASEGLYLLLRIGPYVCAEWNFGGFPVWLRDVPGIEFRTDNAPFKEEMQHFVKKIVDMMRTESLFSWQGGPIILLQIENEYGNIERSFGSKGKSYMEWAAKMAVGLGAGVPWIMCKQVDAPEYIINTCNAYYCDGFRPNSNKKPIFWTENWDGWYTSWGGRIPHRPVEDLAFAVARFFQRGGSLMNYYMFFGGTNFGRTSGGPNQITSYDYDAPIDEYGLLSQPKWGHLKDLHAAIKLCEPALVAADSAQYIKLGPNLEAHVYRGNLSNLGQNTIHASYCAAFLANIDEHRSESVKFLGQVYTLPPWSVSILPDCRNVVFNTAKVGAQTSIKTVGFDIPSSKEDSILSQSIIQEAVDRVSHSWMSTKEPIGVWGDNNFTANGILEHLNVTKDLTDYLWYMTRVYISDEDVSYWEDNEVEPLISIDSMRDVVVIFINGQLAARAKGKWIKVVQPIHLMQGYNNIALLSQTVGLQNYGAFLEKDGAGFKGQIKLTGCRNGEIDLTNSMWTYQVGLLGEYLKFYSDDGNANVRWNELTRDAIPSSFSWYKTNFDAPGGTDPVALNFRTMGKGQAWVNGHHIGRYWTLVAPKDGCRNCDYHGAYSSDKCATNCGQPTQVWYHVPRSWLQTSNNILVMFEETEKTPFEVSIKSRYTKTVCAQVSEDHYPPLDTWSHPGITIRKLNENDVSPVMNLNCEDGHTISSIEFASYGTPQGNCQKFSIGTCHATNSLAVVSQTCQGKTSCAIGVSNQVFGDPCRHAVKTLVVQVTCSPSSYSSI</sequence>
<comment type="caution">
    <text evidence="1">The sequence shown here is derived from an EMBL/GenBank/DDBJ whole genome shotgun (WGS) entry which is preliminary data.</text>
</comment>
<organism evidence="1 2">
    <name type="scientific">Catharanthus roseus</name>
    <name type="common">Madagascar periwinkle</name>
    <name type="synonym">Vinca rosea</name>
    <dbReference type="NCBI Taxonomy" id="4058"/>
    <lineage>
        <taxon>Eukaryota</taxon>
        <taxon>Viridiplantae</taxon>
        <taxon>Streptophyta</taxon>
        <taxon>Embryophyta</taxon>
        <taxon>Tracheophyta</taxon>
        <taxon>Spermatophyta</taxon>
        <taxon>Magnoliopsida</taxon>
        <taxon>eudicotyledons</taxon>
        <taxon>Gunneridae</taxon>
        <taxon>Pentapetalae</taxon>
        <taxon>asterids</taxon>
        <taxon>lamiids</taxon>
        <taxon>Gentianales</taxon>
        <taxon>Apocynaceae</taxon>
        <taxon>Rauvolfioideae</taxon>
        <taxon>Vinceae</taxon>
        <taxon>Catharanthinae</taxon>
        <taxon>Catharanthus</taxon>
    </lineage>
</organism>
<dbReference type="Proteomes" id="UP001060085">
    <property type="component" value="Linkage Group LG07"/>
</dbReference>
<evidence type="ECO:0000313" key="2">
    <source>
        <dbReference type="Proteomes" id="UP001060085"/>
    </source>
</evidence>
<accession>A0ACC0A2B7</accession>
<protein>
    <submittedName>
        <fullName evidence="1">Uncharacterized protein</fullName>
    </submittedName>
</protein>